<protein>
    <submittedName>
        <fullName evidence="2">Uncharacterized protein</fullName>
    </submittedName>
</protein>
<feature type="transmembrane region" description="Helical" evidence="1">
    <location>
        <begin position="38"/>
        <end position="55"/>
    </location>
</feature>
<feature type="transmembrane region" description="Helical" evidence="1">
    <location>
        <begin position="67"/>
        <end position="84"/>
    </location>
</feature>
<gene>
    <name evidence="2" type="ORF">SAMN05660652_03681</name>
</gene>
<evidence type="ECO:0000256" key="1">
    <source>
        <dbReference type="SAM" id="Phobius"/>
    </source>
</evidence>
<keyword evidence="3" id="KW-1185">Reference proteome</keyword>
<keyword evidence="1" id="KW-0472">Membrane</keyword>
<keyword evidence="1" id="KW-1133">Transmembrane helix</keyword>
<dbReference type="EMBL" id="FNCY01000022">
    <property type="protein sequence ID" value="SDI58016.1"/>
    <property type="molecule type" value="Genomic_DNA"/>
</dbReference>
<dbReference type="AlphaFoldDB" id="A0A1G8LQS7"/>
<organism evidence="2 3">
    <name type="scientific">Propionivibrio dicarboxylicus</name>
    <dbReference type="NCBI Taxonomy" id="83767"/>
    <lineage>
        <taxon>Bacteria</taxon>
        <taxon>Pseudomonadati</taxon>
        <taxon>Pseudomonadota</taxon>
        <taxon>Betaproteobacteria</taxon>
        <taxon>Rhodocyclales</taxon>
        <taxon>Rhodocyclaceae</taxon>
        <taxon>Propionivibrio</taxon>
    </lineage>
</organism>
<dbReference type="STRING" id="83767.SAMN05660652_03681"/>
<sequence>MTVETNFQATSQPRLNDIIADTVRLTTRVQRARNFRGWYLLLVFTITGSGMIYLINSTPGSHENVFAMQFTLASALIAIFDFYLSRLEIGLALATLERRLLENFFERREDSDTQSPA</sequence>
<evidence type="ECO:0000313" key="3">
    <source>
        <dbReference type="Proteomes" id="UP000198607"/>
    </source>
</evidence>
<accession>A0A1G8LQS7</accession>
<evidence type="ECO:0000313" key="2">
    <source>
        <dbReference type="EMBL" id="SDI58016.1"/>
    </source>
</evidence>
<proteinExistence type="predicted"/>
<reference evidence="2 3" key="1">
    <citation type="submission" date="2016-10" db="EMBL/GenBank/DDBJ databases">
        <authorList>
            <person name="de Groot N.N."/>
        </authorList>
    </citation>
    <scope>NUCLEOTIDE SEQUENCE [LARGE SCALE GENOMIC DNA]</scope>
    <source>
        <strain evidence="2 3">DSM 5885</strain>
    </source>
</reference>
<dbReference type="Proteomes" id="UP000198607">
    <property type="component" value="Unassembled WGS sequence"/>
</dbReference>
<keyword evidence="1" id="KW-0812">Transmembrane</keyword>
<dbReference type="RefSeq" id="WP_091939884.1">
    <property type="nucleotide sequence ID" value="NZ_FNCY01000022.1"/>
</dbReference>
<name>A0A1G8LQS7_9RHOO</name>